<dbReference type="AlphaFoldDB" id="A0A0G2A254"/>
<feature type="chain" id="PRO_5002541659" evidence="3">
    <location>
        <begin position="27"/>
        <end position="293"/>
    </location>
</feature>
<accession>A0A0G2A254</accession>
<name>A0A0G2A254_UNCK3</name>
<feature type="signal peptide" evidence="3">
    <location>
        <begin position="1"/>
        <end position="26"/>
    </location>
</feature>
<sequence length="293" mass="31740">MKRKLFTTAMVLAFVLALVLPTGAAAALTGATCPAGDVKWETDGGYEYNDGSASVDGDGNQVTISIESGYTFVSGCIKIGGPDGGSTISISGPGTYGPYDYGISHVVIETDPDEPEEPERYTTYEWEADCEGWEVSAQDYEDDQPVGSPYVVDSGTWQDPSSLETATSQYIDETIYEPNGCTDDGYYYTEDPDCEGWAFWRVYGDGQTELVEEGQWTDPNNLESVTRQGEGYNFTFDEPEGCNEPGVTPTPTRPRDNPPPPPKTGGGWELFVLGTVTFLIGGSALALHRFKII</sequence>
<evidence type="ECO:0000256" key="1">
    <source>
        <dbReference type="SAM" id="MobiDB-lite"/>
    </source>
</evidence>
<keyword evidence="2" id="KW-1133">Transmembrane helix</keyword>
<feature type="transmembrane region" description="Helical" evidence="2">
    <location>
        <begin position="267"/>
        <end position="287"/>
    </location>
</feature>
<keyword evidence="2" id="KW-0812">Transmembrane</keyword>
<keyword evidence="2" id="KW-0472">Membrane</keyword>
<evidence type="ECO:0000313" key="4">
    <source>
        <dbReference type="EMBL" id="KKW26224.1"/>
    </source>
</evidence>
<proteinExistence type="predicted"/>
<dbReference type="EMBL" id="LCRB01000014">
    <property type="protein sequence ID" value="KKW26224.1"/>
    <property type="molecule type" value="Genomic_DNA"/>
</dbReference>
<feature type="region of interest" description="Disordered" evidence="1">
    <location>
        <begin position="237"/>
        <end position="266"/>
    </location>
</feature>
<evidence type="ECO:0000256" key="2">
    <source>
        <dbReference type="SAM" id="Phobius"/>
    </source>
</evidence>
<comment type="caution">
    <text evidence="4">The sequence shown here is derived from an EMBL/GenBank/DDBJ whole genome shotgun (WGS) entry which is preliminary data.</text>
</comment>
<evidence type="ECO:0000313" key="5">
    <source>
        <dbReference type="Proteomes" id="UP000034913"/>
    </source>
</evidence>
<gene>
    <name evidence="4" type="ORF">VF00_C0014G0002</name>
</gene>
<keyword evidence="3" id="KW-0732">Signal</keyword>
<evidence type="ECO:0000256" key="3">
    <source>
        <dbReference type="SAM" id="SignalP"/>
    </source>
</evidence>
<dbReference type="Proteomes" id="UP000034913">
    <property type="component" value="Unassembled WGS sequence"/>
</dbReference>
<organism evidence="4 5">
    <name type="scientific">candidate division Kazan bacterium GW2011_GWB1_52_7</name>
    <dbReference type="NCBI Taxonomy" id="1620414"/>
    <lineage>
        <taxon>Bacteria</taxon>
        <taxon>Bacteria division Kazan-3B-28</taxon>
    </lineage>
</organism>
<protein>
    <submittedName>
        <fullName evidence="4">Uncharacterized protein</fullName>
    </submittedName>
</protein>
<reference evidence="4 5" key="1">
    <citation type="journal article" date="2015" name="Nature">
        <title>rRNA introns, odd ribosomes, and small enigmatic genomes across a large radiation of phyla.</title>
        <authorList>
            <person name="Brown C.T."/>
            <person name="Hug L.A."/>
            <person name="Thomas B.C."/>
            <person name="Sharon I."/>
            <person name="Castelle C.J."/>
            <person name="Singh A."/>
            <person name="Wilkins M.J."/>
            <person name="Williams K.H."/>
            <person name="Banfield J.F."/>
        </authorList>
    </citation>
    <scope>NUCLEOTIDE SEQUENCE [LARGE SCALE GENOMIC DNA]</scope>
</reference>